<protein>
    <submittedName>
        <fullName evidence="2">Blue (Type 1) copper domain-containing protein</fullName>
    </submittedName>
</protein>
<dbReference type="EMBL" id="AOHW01000052">
    <property type="protein sequence ID" value="ELY36177.1"/>
    <property type="molecule type" value="Genomic_DNA"/>
</dbReference>
<dbReference type="STRING" id="1114856.GCA_000383975_01697"/>
<accession>L9VGT2</accession>
<gene>
    <name evidence="2" type="ORF">C496_21524</name>
</gene>
<dbReference type="OrthoDB" id="186995at2157"/>
<dbReference type="AlphaFoldDB" id="L9VGT2"/>
<dbReference type="Gene3D" id="2.60.40.420">
    <property type="entry name" value="Cupredoxins - blue copper proteins"/>
    <property type="match status" value="1"/>
</dbReference>
<feature type="compositionally biased region" description="Acidic residues" evidence="1">
    <location>
        <begin position="200"/>
        <end position="211"/>
    </location>
</feature>
<dbReference type="eggNOG" id="arCOG02918">
    <property type="taxonomic scope" value="Archaea"/>
</dbReference>
<evidence type="ECO:0000313" key="3">
    <source>
        <dbReference type="Proteomes" id="UP000011599"/>
    </source>
</evidence>
<feature type="compositionally biased region" description="Low complexity" evidence="1">
    <location>
        <begin position="187"/>
        <end position="199"/>
    </location>
</feature>
<name>L9VGT2_9EURY</name>
<evidence type="ECO:0000256" key="1">
    <source>
        <dbReference type="SAM" id="MobiDB-lite"/>
    </source>
</evidence>
<organism evidence="2 3">
    <name type="scientific">Natronorubrum tibetense GA33</name>
    <dbReference type="NCBI Taxonomy" id="1114856"/>
    <lineage>
        <taxon>Archaea</taxon>
        <taxon>Methanobacteriati</taxon>
        <taxon>Methanobacteriota</taxon>
        <taxon>Stenosarchaea group</taxon>
        <taxon>Halobacteria</taxon>
        <taxon>Halobacteriales</taxon>
        <taxon>Natrialbaceae</taxon>
        <taxon>Natronorubrum</taxon>
    </lineage>
</organism>
<feature type="compositionally biased region" description="Acidic residues" evidence="1">
    <location>
        <begin position="257"/>
        <end position="273"/>
    </location>
</feature>
<proteinExistence type="predicted"/>
<keyword evidence="3" id="KW-1185">Reference proteome</keyword>
<comment type="caution">
    <text evidence="2">The sequence shown here is derived from an EMBL/GenBank/DDBJ whole genome shotgun (WGS) entry which is preliminary data.</text>
</comment>
<dbReference type="PATRIC" id="fig|1114856.3.peg.4442"/>
<sequence>MKGEYDPTDGDSTPTASVLDRRRLLQVLGAGAAVTLGTNAVAAGPTLQQDEIPPDQSGDGIHPTFGFSALAMDVDPLVDPDHVVDAMIQPREDREIPEFFFEPTGLYVEPGDTVQFRLVTPHHSVTAYHPAQGQLPRVPDDVPPFSSPVLPVNAYWLYTFEQPGVYDMHCGPHEIFGHVMRIVAGEATGPGAEPVPEPEAMAEPDGDDAEMPNDGNGPHERGENRDDDPNGRGNGPHDDGHRNGPHDDGHGNGPNGDEAEPDENDEEMPPDAEPELRPPVGAALTVLGDSALEPERIIEEEAVSWEEIDDANKQLEL</sequence>
<dbReference type="RefSeq" id="WP_006092575.1">
    <property type="nucleotide sequence ID" value="NZ_AOHW01000052.1"/>
</dbReference>
<feature type="compositionally biased region" description="Basic and acidic residues" evidence="1">
    <location>
        <begin position="217"/>
        <end position="250"/>
    </location>
</feature>
<evidence type="ECO:0000313" key="2">
    <source>
        <dbReference type="EMBL" id="ELY36177.1"/>
    </source>
</evidence>
<feature type="region of interest" description="Disordered" evidence="1">
    <location>
        <begin position="187"/>
        <end position="282"/>
    </location>
</feature>
<dbReference type="SUPFAM" id="SSF49503">
    <property type="entry name" value="Cupredoxins"/>
    <property type="match status" value="1"/>
</dbReference>
<dbReference type="Proteomes" id="UP000011599">
    <property type="component" value="Unassembled WGS sequence"/>
</dbReference>
<reference evidence="2 3" key="1">
    <citation type="journal article" date="2014" name="PLoS Genet.">
        <title>Phylogenetically driven sequencing of extremely halophilic archaea reveals strategies for static and dynamic osmo-response.</title>
        <authorList>
            <person name="Becker E.A."/>
            <person name="Seitzer P.M."/>
            <person name="Tritt A."/>
            <person name="Larsen D."/>
            <person name="Krusor M."/>
            <person name="Yao A.I."/>
            <person name="Wu D."/>
            <person name="Madern D."/>
            <person name="Eisen J.A."/>
            <person name="Darling A.E."/>
            <person name="Facciotti M.T."/>
        </authorList>
    </citation>
    <scope>NUCLEOTIDE SEQUENCE [LARGE SCALE GENOMIC DNA]</scope>
    <source>
        <strain evidence="2 3">GA33</strain>
    </source>
</reference>
<dbReference type="InterPro" id="IPR008972">
    <property type="entry name" value="Cupredoxin"/>
</dbReference>